<evidence type="ECO:0008006" key="3">
    <source>
        <dbReference type="Google" id="ProtNLM"/>
    </source>
</evidence>
<keyword evidence="2" id="KW-1185">Reference proteome</keyword>
<gene>
    <name evidence="1" type="ORF">HRV97_06035</name>
</gene>
<dbReference type="Proteomes" id="UP000621447">
    <property type="component" value="Unassembled WGS sequence"/>
</dbReference>
<comment type="caution">
    <text evidence="1">The sequence shown here is derived from an EMBL/GenBank/DDBJ whole genome shotgun (WGS) entry which is preliminary data.</text>
</comment>
<evidence type="ECO:0000313" key="1">
    <source>
        <dbReference type="EMBL" id="NTS64713.1"/>
    </source>
</evidence>
<evidence type="ECO:0000313" key="2">
    <source>
        <dbReference type="Proteomes" id="UP000621447"/>
    </source>
</evidence>
<reference evidence="1 2" key="1">
    <citation type="submission" date="2020-06" db="EMBL/GenBank/DDBJ databases">
        <title>Sphingomonas hominis sp. nov., a member of the Sphingomonas, isolated from the hair of a 22-year-old girl.</title>
        <authorList>
            <person name="Zhang D.-F."/>
            <person name="Cui X.-W."/>
        </authorList>
    </citation>
    <scope>NUCLEOTIDE SEQUENCE [LARGE SCALE GENOMIC DNA]</scope>
    <source>
        <strain evidence="1 2">HHU CXW</strain>
    </source>
</reference>
<dbReference type="PROSITE" id="PS51257">
    <property type="entry name" value="PROKAR_LIPOPROTEIN"/>
    <property type="match status" value="1"/>
</dbReference>
<dbReference type="RefSeq" id="WP_174193029.1">
    <property type="nucleotide sequence ID" value="NZ_JABULH010000002.1"/>
</dbReference>
<proteinExistence type="predicted"/>
<sequence>MKRRGGITDGDLRVDHDGDVDGIVGGTVTIAAGCRADVSGIVSGDLIVEEGAVVEMSGILSGRVINRGGAVRVTGMVG</sequence>
<dbReference type="EMBL" id="JABULH010000002">
    <property type="protein sequence ID" value="NTS64713.1"/>
    <property type="molecule type" value="Genomic_DNA"/>
</dbReference>
<protein>
    <recommendedName>
        <fullName evidence="3">Polymer-forming cytoskeletal protein</fullName>
    </recommendedName>
</protein>
<accession>A0ABX2JE31</accession>
<organism evidence="1 2">
    <name type="scientific">Sphingomonas hominis</name>
    <dbReference type="NCBI Taxonomy" id="2741495"/>
    <lineage>
        <taxon>Bacteria</taxon>
        <taxon>Pseudomonadati</taxon>
        <taxon>Pseudomonadota</taxon>
        <taxon>Alphaproteobacteria</taxon>
        <taxon>Sphingomonadales</taxon>
        <taxon>Sphingomonadaceae</taxon>
        <taxon>Sphingomonas</taxon>
    </lineage>
</organism>
<name>A0ABX2JE31_9SPHN</name>